<comment type="caution">
    <text evidence="2">The sequence shown here is derived from an EMBL/GenBank/DDBJ whole genome shotgun (WGS) entry which is preliminary data.</text>
</comment>
<reference evidence="2 3" key="1">
    <citation type="submission" date="2020-07" db="EMBL/GenBank/DDBJ databases">
        <title>Comparative genomics of pyrophilous fungi reveals a link between fire events and developmental genes.</title>
        <authorList>
            <consortium name="DOE Joint Genome Institute"/>
            <person name="Steindorff A.S."/>
            <person name="Carver A."/>
            <person name="Calhoun S."/>
            <person name="Stillman K."/>
            <person name="Liu H."/>
            <person name="Lipzen A."/>
            <person name="Pangilinan J."/>
            <person name="Labutti K."/>
            <person name="Bruns T.D."/>
            <person name="Grigoriev I.V."/>
        </authorList>
    </citation>
    <scope>NUCLEOTIDE SEQUENCE [LARGE SCALE GENOMIC DNA]</scope>
    <source>
        <strain evidence="2 3">CBS 144469</strain>
    </source>
</reference>
<dbReference type="Proteomes" id="UP000521943">
    <property type="component" value="Unassembled WGS sequence"/>
</dbReference>
<evidence type="ECO:0000313" key="3">
    <source>
        <dbReference type="Proteomes" id="UP000521943"/>
    </source>
</evidence>
<protein>
    <submittedName>
        <fullName evidence="2">Uncharacterized protein</fullName>
    </submittedName>
</protein>
<dbReference type="OrthoDB" id="3038547at2759"/>
<accession>A0A8H6LXZ9</accession>
<feature type="compositionally biased region" description="Low complexity" evidence="1">
    <location>
        <begin position="109"/>
        <end position="122"/>
    </location>
</feature>
<proteinExistence type="predicted"/>
<gene>
    <name evidence="2" type="ORF">DFP72DRAFT_820578</name>
</gene>
<feature type="region of interest" description="Disordered" evidence="1">
    <location>
        <begin position="136"/>
        <end position="164"/>
    </location>
</feature>
<evidence type="ECO:0000256" key="1">
    <source>
        <dbReference type="SAM" id="MobiDB-lite"/>
    </source>
</evidence>
<feature type="region of interest" description="Disordered" evidence="1">
    <location>
        <begin position="43"/>
        <end position="122"/>
    </location>
</feature>
<dbReference type="AlphaFoldDB" id="A0A8H6LXZ9"/>
<name>A0A8H6LXZ9_9AGAR</name>
<keyword evidence="3" id="KW-1185">Reference proteome</keyword>
<evidence type="ECO:0000313" key="2">
    <source>
        <dbReference type="EMBL" id="KAF6748218.1"/>
    </source>
</evidence>
<sequence length="300" mass="32652">MSTTTYPTSERQRLVKSSRKLEAMLGTTPLVLSIDLGPSFLDIEHTPKSSSIPRAPITPRTRAHRRRGQVFPGGGSTSSCSDIPDAVLPIKPKSRNRSRSEATTKKAAKSAAAPPLPTKSAKQALAQPILFRLRSVPSSLPSPTRPHTKSTSEDLRAPLSPLFNPDRASKLAKLTRTLGENVPPELVFRSPQPVPARKSDMTRAAPARPVDRPAFASLVGHHRAAASASATELPLPLGVVAPRTAASLDMPRPTPVDYVYGHARKGTEDWGKRKEREWSGEWNVKDMGDVKQKLRELKGR</sequence>
<feature type="region of interest" description="Disordered" evidence="1">
    <location>
        <begin position="184"/>
        <end position="206"/>
    </location>
</feature>
<dbReference type="EMBL" id="JACGCI010000073">
    <property type="protein sequence ID" value="KAF6748218.1"/>
    <property type="molecule type" value="Genomic_DNA"/>
</dbReference>
<organism evidence="2 3">
    <name type="scientific">Ephemerocybe angulata</name>
    <dbReference type="NCBI Taxonomy" id="980116"/>
    <lineage>
        <taxon>Eukaryota</taxon>
        <taxon>Fungi</taxon>
        <taxon>Dikarya</taxon>
        <taxon>Basidiomycota</taxon>
        <taxon>Agaricomycotina</taxon>
        <taxon>Agaricomycetes</taxon>
        <taxon>Agaricomycetidae</taxon>
        <taxon>Agaricales</taxon>
        <taxon>Agaricineae</taxon>
        <taxon>Psathyrellaceae</taxon>
        <taxon>Ephemerocybe</taxon>
    </lineage>
</organism>